<dbReference type="EMBL" id="JSZA02000087">
    <property type="protein sequence ID" value="KHD08426.1"/>
    <property type="molecule type" value="Genomic_DNA"/>
</dbReference>
<reference evidence="1 2" key="1">
    <citation type="journal article" date="2016" name="Front. Microbiol.">
        <title>Single-Cell (Meta-)Genomics of a Dimorphic Candidatus Thiomargarita nelsonii Reveals Genomic Plasticity.</title>
        <authorList>
            <person name="Flood B.E."/>
            <person name="Fliss P."/>
            <person name="Jones D.S."/>
            <person name="Dick G.J."/>
            <person name="Jain S."/>
            <person name="Kaster A.K."/>
            <person name="Winkel M."/>
            <person name="Mussmann M."/>
            <person name="Bailey J."/>
        </authorList>
    </citation>
    <scope>NUCLEOTIDE SEQUENCE [LARGE SCALE GENOMIC DNA]</scope>
    <source>
        <strain evidence="1">Hydrate Ridge</strain>
    </source>
</reference>
<dbReference type="Gene3D" id="3.40.50.410">
    <property type="entry name" value="von Willebrand factor, type A domain"/>
    <property type="match status" value="1"/>
</dbReference>
<gene>
    <name evidence="1" type="ORF">PN36_20260</name>
</gene>
<sequence length="234" mass="25665">MPSPGGIVAKRALHFFWLTDYSGSMSGTKIATLNQAIREAIPEVRKALDSHPQVEVKMRAIKFANEAEWHVGPEPVPLDKFTWPELEIDGVTATAQAINLLADELSLEKMPQRGLPPVCLLVSDGLCTDPDEEYIEAITKLKRQAWGKKAVRLAIAIGDELDYDEEQLLKFVSHQEIGVLKAHNPGELVNYIKWASVTATVGASQGKSKGSLNETNDNVILSPPPILVDSDDVF</sequence>
<dbReference type="Proteomes" id="UP000030428">
    <property type="component" value="Unassembled WGS sequence"/>
</dbReference>
<organism evidence="1 2">
    <name type="scientific">Candidatus Thiomargarita nelsonii</name>
    <dbReference type="NCBI Taxonomy" id="1003181"/>
    <lineage>
        <taxon>Bacteria</taxon>
        <taxon>Pseudomonadati</taxon>
        <taxon>Pseudomonadota</taxon>
        <taxon>Gammaproteobacteria</taxon>
        <taxon>Thiotrichales</taxon>
        <taxon>Thiotrichaceae</taxon>
        <taxon>Thiomargarita</taxon>
    </lineage>
</organism>
<evidence type="ECO:0000313" key="1">
    <source>
        <dbReference type="EMBL" id="KHD08426.1"/>
    </source>
</evidence>
<evidence type="ECO:0000313" key="2">
    <source>
        <dbReference type="Proteomes" id="UP000030428"/>
    </source>
</evidence>
<dbReference type="AlphaFoldDB" id="A0A0A6RX39"/>
<keyword evidence="2" id="KW-1185">Reference proteome</keyword>
<dbReference type="InterPro" id="IPR036465">
    <property type="entry name" value="vWFA_dom_sf"/>
</dbReference>
<comment type="caution">
    <text evidence="1">The sequence shown here is derived from an EMBL/GenBank/DDBJ whole genome shotgun (WGS) entry which is preliminary data.</text>
</comment>
<dbReference type="SUPFAM" id="SSF53300">
    <property type="entry name" value="vWA-like"/>
    <property type="match status" value="1"/>
</dbReference>
<protein>
    <submittedName>
        <fullName evidence="1">Tellurium resistance protein</fullName>
    </submittedName>
</protein>
<accession>A0A0A6RX39</accession>
<proteinExistence type="predicted"/>
<name>A0A0A6RX39_9GAMM</name>